<reference evidence="5" key="1">
    <citation type="journal article" date="2014" name="PLoS Genet.">
        <title>Signature Gene Expression Reveals Novel Clues to the Molecular Mechanisms of Dimorphic Transition in Penicillium marneffei.</title>
        <authorList>
            <person name="Yang E."/>
            <person name="Wang G."/>
            <person name="Cai J."/>
            <person name="Woo P.C."/>
            <person name="Lau S.K."/>
            <person name="Yuen K.-Y."/>
            <person name="Chow W.-N."/>
            <person name="Lin X."/>
        </authorList>
    </citation>
    <scope>NUCLEOTIDE SEQUENCE [LARGE SCALE GENOMIC DNA]</scope>
    <source>
        <strain evidence="5">PM1</strain>
    </source>
</reference>
<proteinExistence type="predicted"/>
<feature type="non-terminal residue" evidence="5">
    <location>
        <position position="189"/>
    </location>
</feature>
<accession>A0A093W2L5</accession>
<dbReference type="PANTHER" id="PTHR12935">
    <property type="entry name" value="GAMMA-GLUTAMYLCYCLOTRANSFERASE"/>
    <property type="match status" value="1"/>
</dbReference>
<dbReference type="InterPro" id="IPR036568">
    <property type="entry name" value="GGCT-like_sf"/>
</dbReference>
<feature type="binding site" evidence="4">
    <location>
        <position position="135"/>
    </location>
    <ligand>
        <name>substrate</name>
    </ligand>
</feature>
<dbReference type="AlphaFoldDB" id="A0A093W2L5"/>
<dbReference type="SUPFAM" id="SSF110857">
    <property type="entry name" value="Gamma-glutamyl cyclotransferase-like"/>
    <property type="match status" value="1"/>
</dbReference>
<dbReference type="InterPro" id="IPR017939">
    <property type="entry name" value="G-Glutamylcylcotransferase"/>
</dbReference>
<evidence type="ECO:0000256" key="2">
    <source>
        <dbReference type="ARBA" id="ARBA00023239"/>
    </source>
</evidence>
<keyword evidence="2" id="KW-0456">Lyase</keyword>
<dbReference type="InterPro" id="IPR013024">
    <property type="entry name" value="GGCT-like"/>
</dbReference>
<protein>
    <recommendedName>
        <fullName evidence="1">gamma-glutamylcyclotransferase</fullName>
        <ecNumber evidence="1">4.3.2.9</ecNumber>
    </recommendedName>
</protein>
<name>A0A093W2L5_TALMA</name>
<dbReference type="PANTHER" id="PTHR12935:SF0">
    <property type="entry name" value="GAMMA-GLUTAMYLCYCLOTRANSFERASE"/>
    <property type="match status" value="1"/>
</dbReference>
<dbReference type="Gene3D" id="3.10.490.10">
    <property type="entry name" value="Gamma-glutamyl cyclotransferase-like"/>
    <property type="match status" value="1"/>
</dbReference>
<keyword evidence="5" id="KW-0808">Transferase</keyword>
<dbReference type="HOGENOM" id="CLU_1288993_0_0_1"/>
<feature type="binding site" evidence="4">
    <location>
        <begin position="10"/>
        <end position="15"/>
    </location>
    <ligand>
        <name>substrate</name>
    </ligand>
</feature>
<evidence type="ECO:0000256" key="4">
    <source>
        <dbReference type="PIRSR" id="PIRSR617939-2"/>
    </source>
</evidence>
<dbReference type="EC" id="4.3.2.9" evidence="1"/>
<comment type="caution">
    <text evidence="5">The sequence shown here is derived from an EMBL/GenBank/DDBJ whole genome shotgun (WGS) entry which is preliminary data.</text>
</comment>
<dbReference type="Pfam" id="PF13772">
    <property type="entry name" value="AIG2_2"/>
    <property type="match status" value="1"/>
</dbReference>
<evidence type="ECO:0000256" key="3">
    <source>
        <dbReference type="PIRSR" id="PIRSR617939-1"/>
    </source>
</evidence>
<dbReference type="CDD" id="cd06661">
    <property type="entry name" value="GGCT_like"/>
    <property type="match status" value="1"/>
</dbReference>
<sequence length="189" mass="21165">MDETTSHHWYFAYGSNMSLSVLTGRRSIKPLKVELVSIPSHVLCFNVPGMPYTEPAMGGISQKQHKGQESVTGVAYMLTDDDFSRLVASEGGGIAYTLVQLDSLSLRDGSTIPINTFTARRPVSIGKQRLPSERYMGLLINGAKEHGLPPCYIARLVVQPTFRAGTTRRWILGRWLFNLLWQPVSRWIQ</sequence>
<organism evidence="5">
    <name type="scientific">Talaromyces marneffei PM1</name>
    <dbReference type="NCBI Taxonomy" id="1077442"/>
    <lineage>
        <taxon>Eukaryota</taxon>
        <taxon>Fungi</taxon>
        <taxon>Dikarya</taxon>
        <taxon>Ascomycota</taxon>
        <taxon>Pezizomycotina</taxon>
        <taxon>Eurotiomycetes</taxon>
        <taxon>Eurotiomycetidae</taxon>
        <taxon>Eurotiales</taxon>
        <taxon>Trichocomaceae</taxon>
        <taxon>Talaromyces</taxon>
        <taxon>Talaromyces sect. Talaromyces</taxon>
    </lineage>
</organism>
<evidence type="ECO:0000256" key="1">
    <source>
        <dbReference type="ARBA" id="ARBA00012346"/>
    </source>
</evidence>
<dbReference type="GO" id="GO:0016740">
    <property type="term" value="F:transferase activity"/>
    <property type="evidence" value="ECO:0007669"/>
    <property type="project" value="UniProtKB-KW"/>
</dbReference>
<feature type="active site" description="Proton acceptor" evidence="3">
    <location>
        <position position="90"/>
    </location>
</feature>
<evidence type="ECO:0000313" key="5">
    <source>
        <dbReference type="EMBL" id="KFX53126.1"/>
    </source>
</evidence>
<dbReference type="GO" id="GO:0003839">
    <property type="term" value="F:gamma-glutamylcyclotransferase activity"/>
    <property type="evidence" value="ECO:0007669"/>
    <property type="project" value="UniProtKB-EC"/>
</dbReference>
<dbReference type="EMBL" id="JPOX01000001">
    <property type="protein sequence ID" value="KFX53126.1"/>
    <property type="molecule type" value="Genomic_DNA"/>
</dbReference>
<gene>
    <name evidence="5" type="ORF">GQ26_0010090</name>
</gene>